<dbReference type="PANTHER" id="PTHR10046">
    <property type="entry name" value="ATP DEPENDENT LON PROTEASE FAMILY MEMBER"/>
    <property type="match status" value="1"/>
</dbReference>
<evidence type="ECO:0000259" key="16">
    <source>
        <dbReference type="PROSITE" id="PS51787"/>
    </source>
</evidence>
<dbReference type="GO" id="GO:0006515">
    <property type="term" value="P:protein quality control for misfolded or incompletely synthesized proteins"/>
    <property type="evidence" value="ECO:0007669"/>
    <property type="project" value="UniProtKB-UniRule"/>
</dbReference>
<keyword evidence="2 9" id="KW-0963">Cytoplasm</keyword>
<keyword evidence="4 9" id="KW-0547">Nucleotide-binding</keyword>
<dbReference type="InterPro" id="IPR008268">
    <property type="entry name" value="Peptidase_S16_AS"/>
</dbReference>
<dbReference type="Gene3D" id="1.10.8.60">
    <property type="match status" value="1"/>
</dbReference>
<dbReference type="InterPro" id="IPR003593">
    <property type="entry name" value="AAA+_ATPase"/>
</dbReference>
<evidence type="ECO:0000313" key="18">
    <source>
        <dbReference type="Proteomes" id="UP000230821"/>
    </source>
</evidence>
<dbReference type="GO" id="GO:0016887">
    <property type="term" value="F:ATP hydrolysis activity"/>
    <property type="evidence" value="ECO:0007669"/>
    <property type="project" value="UniProtKB-UniRule"/>
</dbReference>
<dbReference type="InterPro" id="IPR015947">
    <property type="entry name" value="PUA-like_sf"/>
</dbReference>
<dbReference type="PRINTS" id="PR00830">
    <property type="entry name" value="ENDOLAPTASE"/>
</dbReference>
<feature type="domain" description="Lon N-terminal" evidence="16">
    <location>
        <begin position="17"/>
        <end position="210"/>
    </location>
</feature>
<dbReference type="GO" id="GO:0043565">
    <property type="term" value="F:sequence-specific DNA binding"/>
    <property type="evidence" value="ECO:0007669"/>
    <property type="project" value="UniProtKB-UniRule"/>
</dbReference>
<accession>A0A2G6KDL9</accession>
<name>A0A2G6KDL9_9BACT</name>
<dbReference type="InterPro" id="IPR027543">
    <property type="entry name" value="Lon_bac"/>
</dbReference>
<dbReference type="Gene3D" id="1.20.58.1480">
    <property type="match status" value="1"/>
</dbReference>
<evidence type="ECO:0000256" key="4">
    <source>
        <dbReference type="ARBA" id="ARBA00022741"/>
    </source>
</evidence>
<dbReference type="Pfam" id="PF05362">
    <property type="entry name" value="Lon_C"/>
    <property type="match status" value="1"/>
</dbReference>
<dbReference type="NCBIfam" id="TIGR00763">
    <property type="entry name" value="lon"/>
    <property type="match status" value="1"/>
</dbReference>
<dbReference type="FunFam" id="3.40.50.300:FF:000382">
    <property type="entry name" value="Lon protease homolog 2, peroxisomal"/>
    <property type="match status" value="1"/>
</dbReference>
<evidence type="ECO:0000256" key="13">
    <source>
        <dbReference type="PROSITE-ProRule" id="PRU01122"/>
    </source>
</evidence>
<dbReference type="Pfam" id="PF00004">
    <property type="entry name" value="AAA"/>
    <property type="match status" value="1"/>
</dbReference>
<comment type="function">
    <text evidence="9">ATP-dependent serine protease that mediates the selective degradation of mutant and abnormal proteins as well as certain short-lived regulatory proteins. Required for cellular homeostasis and for survival from DNA damage and developmental changes induced by stress. Degrades polypeptides processively to yield small peptide fragments that are 5 to 10 amino acids long. Binds to DNA in a double-stranded, site-specific manner.</text>
</comment>
<evidence type="ECO:0000313" key="17">
    <source>
        <dbReference type="EMBL" id="PIE33751.1"/>
    </source>
</evidence>
<dbReference type="PROSITE" id="PS01046">
    <property type="entry name" value="LON_SER"/>
    <property type="match status" value="1"/>
</dbReference>
<dbReference type="InterPro" id="IPR008269">
    <property type="entry name" value="Lon_proteolytic"/>
</dbReference>
<dbReference type="Pfam" id="PF22667">
    <property type="entry name" value="Lon_lid"/>
    <property type="match status" value="1"/>
</dbReference>
<evidence type="ECO:0000256" key="12">
    <source>
        <dbReference type="PIRSR" id="PIRSR001174-2"/>
    </source>
</evidence>
<dbReference type="InterPro" id="IPR027417">
    <property type="entry name" value="P-loop_NTPase"/>
</dbReference>
<reference evidence="17 18" key="1">
    <citation type="submission" date="2017-10" db="EMBL/GenBank/DDBJ databases">
        <title>Novel microbial diversity and functional potential in the marine mammal oral microbiome.</title>
        <authorList>
            <person name="Dudek N.K."/>
            <person name="Sun C.L."/>
            <person name="Burstein D."/>
            <person name="Kantor R.S."/>
            <person name="Aliaga Goltsman D.S."/>
            <person name="Bik E.M."/>
            <person name="Thomas B.C."/>
            <person name="Banfield J.F."/>
            <person name="Relman D.A."/>
        </authorList>
    </citation>
    <scope>NUCLEOTIDE SEQUENCE [LARGE SCALE GENOMIC DNA]</scope>
    <source>
        <strain evidence="17">DOLJORAL78_47_16</strain>
    </source>
</reference>
<dbReference type="PIRSF" id="PIRSF001174">
    <property type="entry name" value="Lon_proteas"/>
    <property type="match status" value="1"/>
</dbReference>
<keyword evidence="3 9" id="KW-0645">Protease</keyword>
<proteinExistence type="evidence at transcript level"/>
<evidence type="ECO:0000259" key="15">
    <source>
        <dbReference type="PROSITE" id="PS51786"/>
    </source>
</evidence>
<dbReference type="FunFam" id="3.30.230.10:FF:000019">
    <property type="entry name" value="Lon protease homolog 2, peroxisomal"/>
    <property type="match status" value="1"/>
</dbReference>
<dbReference type="InterPro" id="IPR003959">
    <property type="entry name" value="ATPase_AAA_core"/>
</dbReference>
<dbReference type="EC" id="3.4.21.53" evidence="9 10"/>
<dbReference type="Gene3D" id="3.40.50.300">
    <property type="entry name" value="P-loop containing nucleotide triphosphate hydrolases"/>
    <property type="match status" value="1"/>
</dbReference>
<dbReference type="AlphaFoldDB" id="A0A2G6KDL9"/>
<dbReference type="FunFam" id="1.20.5.5270:FF:000002">
    <property type="entry name" value="Lon protease homolog"/>
    <property type="match status" value="1"/>
</dbReference>
<dbReference type="InterPro" id="IPR004815">
    <property type="entry name" value="Lon_bac/euk-typ"/>
</dbReference>
<comment type="subcellular location">
    <subcellularLocation>
        <location evidence="1 9 10">Cytoplasm</location>
    </subcellularLocation>
</comment>
<feature type="active site" evidence="9 11">
    <location>
        <position position="684"/>
    </location>
</feature>
<dbReference type="CDD" id="cd19500">
    <property type="entry name" value="RecA-like_Lon"/>
    <property type="match status" value="1"/>
</dbReference>
<dbReference type="SMART" id="SM00382">
    <property type="entry name" value="AAA"/>
    <property type="match status" value="1"/>
</dbReference>
<dbReference type="GO" id="GO:0004176">
    <property type="term" value="F:ATP-dependent peptidase activity"/>
    <property type="evidence" value="ECO:0007669"/>
    <property type="project" value="UniProtKB-UniRule"/>
</dbReference>
<dbReference type="GO" id="GO:0004252">
    <property type="term" value="F:serine-type endopeptidase activity"/>
    <property type="evidence" value="ECO:0007669"/>
    <property type="project" value="UniProtKB-UniRule"/>
</dbReference>
<feature type="domain" description="Lon proteolytic" evidence="15">
    <location>
        <begin position="597"/>
        <end position="778"/>
    </location>
</feature>
<dbReference type="Gene3D" id="1.20.5.5270">
    <property type="match status" value="1"/>
</dbReference>
<dbReference type="GO" id="GO:0005737">
    <property type="term" value="C:cytoplasm"/>
    <property type="evidence" value="ECO:0007669"/>
    <property type="project" value="UniProtKB-SubCell"/>
</dbReference>
<keyword evidence="8 9" id="KW-0346">Stress response</keyword>
<evidence type="ECO:0000256" key="2">
    <source>
        <dbReference type="ARBA" id="ARBA00022490"/>
    </source>
</evidence>
<evidence type="ECO:0000256" key="10">
    <source>
        <dbReference type="PIRNR" id="PIRNR001174"/>
    </source>
</evidence>
<evidence type="ECO:0000256" key="6">
    <source>
        <dbReference type="ARBA" id="ARBA00022825"/>
    </source>
</evidence>
<dbReference type="InterPro" id="IPR027065">
    <property type="entry name" value="Lon_Prtase"/>
</dbReference>
<comment type="subunit">
    <text evidence="9 10">Homohexamer. Organized in a ring with a central cavity.</text>
</comment>
<dbReference type="Proteomes" id="UP000230821">
    <property type="component" value="Unassembled WGS sequence"/>
</dbReference>
<evidence type="ECO:0000256" key="8">
    <source>
        <dbReference type="ARBA" id="ARBA00023016"/>
    </source>
</evidence>
<comment type="caution">
    <text evidence="17">The sequence shown here is derived from an EMBL/GenBank/DDBJ whole genome shotgun (WGS) entry which is preliminary data.</text>
</comment>
<evidence type="ECO:0000256" key="14">
    <source>
        <dbReference type="RuleBase" id="RU000591"/>
    </source>
</evidence>
<sequence>MDENNVKDEQQSLPSELAILPLKGTVIYPGLALPLIIGRERSIRLIDDALAGEKTIGVLTQKDPKIQDPTPEEMYTVGTAVSILKMVRVSERDIRVVVQGIRRIAIDEFVETSPYYQAKITSIKEEKLEGLNIDAFITNVKELFQKVVELSPQVPSELTAMITSLTNPGMLSDFVTSSLNIPVEEKQEVLEIFDPQKRLDRILEILNRELQVLELGQKIQSQVKEGIDKNQREYYLREQLKAIQKELGEGEDQTEIEELQQRLDEASLPEEAQKAAQKELERLKRMHPSSAEYTVSRTYFDWLLELPWNEHTEDNLDITEAQQVLDEDHYDLEKVKKRIIEFLAVRQLKKDMKGPILCFVGPPGVGKTSLGKSIARALGRKFVRMSLGGVHDEAEIRGHRRTYIGALPGRIIQGVKKAESNNPLFMLDEVDKLGSDFRGDPSSALLEVLDPEQNFSFSDHYLEVSFDLSKVMFIATANVLQTIPPALRDRMEILELPGYTEEEKLMIAKDFLIPKQLEEHGLQEAQLQFEDDALKVMISAYTREAGVRNLEREIAKVCRGVAKEIVEGSLESLSFSNGLVHKYLGPIKFFSEIAERTAEPGVATGLAWTPTGGDIIFVEAAIMPGQKTLTLTGQLGEVMKESAQAALSYVRAKHKELGLEQDFYDHGDIHIHVPAGAIPKDGPSAGITMFTALTSLLTKRPIRNDVAMTGEITLRGTVLPVGGIKEKVLAARRAGIQTVILPKKNEKDLEEVPENAKKDLTFQFVQKMDEIIPLALGRRKAVRKKRAAK</sequence>
<dbReference type="HAMAP" id="MF_01973">
    <property type="entry name" value="lon_bact"/>
    <property type="match status" value="1"/>
</dbReference>
<dbReference type="PROSITE" id="PS51786">
    <property type="entry name" value="LON_PROTEOLYTIC"/>
    <property type="match status" value="1"/>
</dbReference>
<dbReference type="SUPFAM" id="SSF54211">
    <property type="entry name" value="Ribosomal protein S5 domain 2-like"/>
    <property type="match status" value="1"/>
</dbReference>
<keyword evidence="5 9" id="KW-0378">Hydrolase</keyword>
<feature type="active site" evidence="9 11">
    <location>
        <position position="727"/>
    </location>
</feature>
<dbReference type="SUPFAM" id="SSF88697">
    <property type="entry name" value="PUA domain-like"/>
    <property type="match status" value="1"/>
</dbReference>
<dbReference type="SMART" id="SM00464">
    <property type="entry name" value="LON"/>
    <property type="match status" value="1"/>
</dbReference>
<evidence type="ECO:0000256" key="5">
    <source>
        <dbReference type="ARBA" id="ARBA00022801"/>
    </source>
</evidence>
<dbReference type="Gene3D" id="2.30.130.40">
    <property type="entry name" value="LON domain-like"/>
    <property type="match status" value="1"/>
</dbReference>
<dbReference type="InterPro" id="IPR054594">
    <property type="entry name" value="Lon_lid"/>
</dbReference>
<dbReference type="GO" id="GO:0005524">
    <property type="term" value="F:ATP binding"/>
    <property type="evidence" value="ECO:0007669"/>
    <property type="project" value="UniProtKB-UniRule"/>
</dbReference>
<comment type="induction">
    <text evidence="9">By heat shock.</text>
</comment>
<dbReference type="InterPro" id="IPR020568">
    <property type="entry name" value="Ribosomal_Su5_D2-typ_SF"/>
</dbReference>
<evidence type="ECO:0000256" key="3">
    <source>
        <dbReference type="ARBA" id="ARBA00022670"/>
    </source>
</evidence>
<keyword evidence="6 9" id="KW-0720">Serine protease</keyword>
<dbReference type="Gene3D" id="3.30.230.10">
    <property type="match status" value="1"/>
</dbReference>
<dbReference type="InterPro" id="IPR003111">
    <property type="entry name" value="Lon_prtase_N"/>
</dbReference>
<comment type="similarity">
    <text evidence="9 10 13 14">Belongs to the peptidase S16 family.</text>
</comment>
<evidence type="ECO:0000256" key="11">
    <source>
        <dbReference type="PIRSR" id="PIRSR001174-1"/>
    </source>
</evidence>
<evidence type="ECO:0000256" key="9">
    <source>
        <dbReference type="HAMAP-Rule" id="MF_01973"/>
    </source>
</evidence>
<evidence type="ECO:0000256" key="7">
    <source>
        <dbReference type="ARBA" id="ARBA00022840"/>
    </source>
</evidence>
<dbReference type="InterPro" id="IPR046336">
    <property type="entry name" value="Lon_prtase_N_sf"/>
</dbReference>
<dbReference type="GO" id="GO:0034605">
    <property type="term" value="P:cellular response to heat"/>
    <property type="evidence" value="ECO:0007669"/>
    <property type="project" value="UniProtKB-UniRule"/>
</dbReference>
<dbReference type="SUPFAM" id="SSF52540">
    <property type="entry name" value="P-loop containing nucleoside triphosphate hydrolases"/>
    <property type="match status" value="1"/>
</dbReference>
<evidence type="ECO:0000256" key="1">
    <source>
        <dbReference type="ARBA" id="ARBA00004496"/>
    </source>
</evidence>
<gene>
    <name evidence="9 17" type="primary">lon</name>
    <name evidence="17" type="ORF">CSA56_10525</name>
</gene>
<protein>
    <recommendedName>
        <fullName evidence="9 10">Lon protease</fullName>
        <ecNumber evidence="9 10">3.4.21.53</ecNumber>
    </recommendedName>
    <alternativeName>
        <fullName evidence="9">ATP-dependent protease La</fullName>
    </alternativeName>
</protein>
<comment type="catalytic activity">
    <reaction evidence="9 10 13">
        <text>Hydrolysis of proteins in presence of ATP.</text>
        <dbReference type="EC" id="3.4.21.53"/>
    </reaction>
</comment>
<feature type="binding site" evidence="9 12">
    <location>
        <begin position="361"/>
        <end position="368"/>
    </location>
    <ligand>
        <name>ATP</name>
        <dbReference type="ChEBI" id="CHEBI:30616"/>
    </ligand>
</feature>
<dbReference type="InterPro" id="IPR014721">
    <property type="entry name" value="Ribsml_uS5_D2-typ_fold_subgr"/>
</dbReference>
<dbReference type="Pfam" id="PF02190">
    <property type="entry name" value="LON_substr_bdg"/>
    <property type="match status" value="1"/>
</dbReference>
<organism evidence="17 18">
    <name type="scientific">candidate division KSB3 bacterium</name>
    <dbReference type="NCBI Taxonomy" id="2044937"/>
    <lineage>
        <taxon>Bacteria</taxon>
        <taxon>candidate division KSB3</taxon>
    </lineage>
</organism>
<dbReference type="PROSITE" id="PS51787">
    <property type="entry name" value="LON_N"/>
    <property type="match status" value="1"/>
</dbReference>
<dbReference type="EMBL" id="PDSK01000095">
    <property type="protein sequence ID" value="PIE33751.1"/>
    <property type="molecule type" value="Genomic_DNA"/>
</dbReference>
<keyword evidence="7 9" id="KW-0067">ATP-binding</keyword>